<sequence>MAYTKERKKLEKLSEKTAALQNYDDKSLAVITDIYEQYSHTARILKNKDAELFNNLYLNELNQVKECKRSLKAAEDRQANFIKYKETLLDALNKTVQAAKDVI</sequence>
<dbReference type="Proteomes" id="UP000307244">
    <property type="component" value="Unassembled WGS sequence"/>
</dbReference>
<evidence type="ECO:0000313" key="1">
    <source>
        <dbReference type="EMBL" id="TKC09420.1"/>
    </source>
</evidence>
<name>A0A4U1CR78_9SPHI</name>
<gene>
    <name evidence="1" type="ORF">FA047_04830</name>
</gene>
<evidence type="ECO:0000313" key="2">
    <source>
        <dbReference type="Proteomes" id="UP000307244"/>
    </source>
</evidence>
<accession>A0A4U1CR78</accession>
<dbReference type="OrthoDB" id="710652at2"/>
<organism evidence="1 2">
    <name type="scientific">Pedobacter frigoris</name>
    <dbReference type="NCBI Taxonomy" id="2571272"/>
    <lineage>
        <taxon>Bacteria</taxon>
        <taxon>Pseudomonadati</taxon>
        <taxon>Bacteroidota</taxon>
        <taxon>Sphingobacteriia</taxon>
        <taxon>Sphingobacteriales</taxon>
        <taxon>Sphingobacteriaceae</taxon>
        <taxon>Pedobacter</taxon>
    </lineage>
</organism>
<dbReference type="EMBL" id="SWBQ01000001">
    <property type="protein sequence ID" value="TKC09420.1"/>
    <property type="molecule type" value="Genomic_DNA"/>
</dbReference>
<dbReference type="AlphaFoldDB" id="A0A4U1CR78"/>
<dbReference type="RefSeq" id="WP_136834831.1">
    <property type="nucleotide sequence ID" value="NZ_SWBQ01000001.1"/>
</dbReference>
<proteinExistence type="predicted"/>
<keyword evidence="2" id="KW-1185">Reference proteome</keyword>
<reference evidence="1 2" key="1">
    <citation type="submission" date="2019-04" db="EMBL/GenBank/DDBJ databases">
        <title>Pedobacter sp. RP-3-15 sp. nov., isolated from Arctic soil.</title>
        <authorList>
            <person name="Dahal R.H."/>
            <person name="Kim D.-U."/>
        </authorList>
    </citation>
    <scope>NUCLEOTIDE SEQUENCE [LARGE SCALE GENOMIC DNA]</scope>
    <source>
        <strain evidence="1 2">RP-3-15</strain>
    </source>
</reference>
<comment type="caution">
    <text evidence="1">The sequence shown here is derived from an EMBL/GenBank/DDBJ whole genome shotgun (WGS) entry which is preliminary data.</text>
</comment>
<protein>
    <submittedName>
        <fullName evidence="1">Uncharacterized protein</fullName>
    </submittedName>
</protein>